<evidence type="ECO:0000256" key="1">
    <source>
        <dbReference type="ARBA" id="ARBA00004479"/>
    </source>
</evidence>
<dbReference type="STRING" id="1173061.A0A0J9X9W6"/>
<dbReference type="InterPro" id="IPR051136">
    <property type="entry name" value="Intracellular_Lectin-GPT"/>
</dbReference>
<dbReference type="GO" id="GO:0005537">
    <property type="term" value="F:D-mannose binding"/>
    <property type="evidence" value="ECO:0007669"/>
    <property type="project" value="TreeGrafter"/>
</dbReference>
<evidence type="ECO:0000256" key="6">
    <source>
        <dbReference type="SAM" id="Coils"/>
    </source>
</evidence>
<dbReference type="GO" id="GO:0005789">
    <property type="term" value="C:endoplasmic reticulum membrane"/>
    <property type="evidence" value="ECO:0007669"/>
    <property type="project" value="TreeGrafter"/>
</dbReference>
<feature type="domain" description="L-type lectin-like" evidence="9">
    <location>
        <begin position="20"/>
        <end position="234"/>
    </location>
</feature>
<feature type="coiled-coil region" evidence="6">
    <location>
        <begin position="355"/>
        <end position="382"/>
    </location>
</feature>
<keyword evidence="11" id="KW-1185">Reference proteome</keyword>
<keyword evidence="2 7" id="KW-0812">Transmembrane</keyword>
<dbReference type="Proteomes" id="UP000242525">
    <property type="component" value="Unassembled WGS sequence"/>
</dbReference>
<comment type="caution">
    <text evidence="10">The sequence shown here is derived from an EMBL/GenBank/DDBJ whole genome shotgun (WGS) entry which is preliminary data.</text>
</comment>
<dbReference type="AlphaFoldDB" id="A0A0J9X9W6"/>
<accession>A0A0J9X9W6</accession>
<dbReference type="InterPro" id="IPR013320">
    <property type="entry name" value="ConA-like_dom_sf"/>
</dbReference>
<dbReference type="GO" id="GO:0030134">
    <property type="term" value="C:COPII-coated ER to Golgi transport vesicle"/>
    <property type="evidence" value="ECO:0007669"/>
    <property type="project" value="TreeGrafter"/>
</dbReference>
<dbReference type="GO" id="GO:0005793">
    <property type="term" value="C:endoplasmic reticulum-Golgi intermediate compartment"/>
    <property type="evidence" value="ECO:0007669"/>
    <property type="project" value="TreeGrafter"/>
</dbReference>
<keyword evidence="4 7" id="KW-1133">Transmembrane helix</keyword>
<comment type="subcellular location">
    <subcellularLocation>
        <location evidence="1">Membrane</location>
        <topology evidence="1">Single-pass type I membrane protein</topology>
    </subcellularLocation>
</comment>
<dbReference type="GO" id="GO:0000139">
    <property type="term" value="C:Golgi membrane"/>
    <property type="evidence" value="ECO:0007669"/>
    <property type="project" value="TreeGrafter"/>
</dbReference>
<evidence type="ECO:0000256" key="7">
    <source>
        <dbReference type="SAM" id="Phobius"/>
    </source>
</evidence>
<dbReference type="PANTHER" id="PTHR12223">
    <property type="entry name" value="VESICULAR MANNOSE-BINDING LECTIN"/>
    <property type="match status" value="1"/>
</dbReference>
<dbReference type="InterPro" id="IPR005052">
    <property type="entry name" value="Lectin_leg"/>
</dbReference>
<feature type="signal peptide" evidence="8">
    <location>
        <begin position="1"/>
        <end position="19"/>
    </location>
</feature>
<evidence type="ECO:0000256" key="8">
    <source>
        <dbReference type="SAM" id="SignalP"/>
    </source>
</evidence>
<evidence type="ECO:0000256" key="3">
    <source>
        <dbReference type="ARBA" id="ARBA00022729"/>
    </source>
</evidence>
<keyword evidence="6" id="KW-0175">Coiled coil</keyword>
<keyword evidence="3 8" id="KW-0732">Signal</keyword>
<name>A0A0J9X9W6_GEOCN</name>
<dbReference type="OrthoDB" id="10265193at2759"/>
<evidence type="ECO:0000256" key="5">
    <source>
        <dbReference type="ARBA" id="ARBA00023136"/>
    </source>
</evidence>
<evidence type="ECO:0000313" key="10">
    <source>
        <dbReference type="EMBL" id="CDO53994.1"/>
    </source>
</evidence>
<feature type="transmembrane region" description="Helical" evidence="7">
    <location>
        <begin position="402"/>
        <end position="423"/>
    </location>
</feature>
<dbReference type="PANTHER" id="PTHR12223:SF28">
    <property type="entry name" value="LECTIN, MANNOSE BINDING 1 LIKE"/>
    <property type="match status" value="1"/>
</dbReference>
<dbReference type="Gene3D" id="2.60.120.200">
    <property type="match status" value="1"/>
</dbReference>
<dbReference type="CDD" id="cd07308">
    <property type="entry name" value="lectin_leg-like"/>
    <property type="match status" value="1"/>
</dbReference>
<organism evidence="10 11">
    <name type="scientific">Geotrichum candidum</name>
    <name type="common">Oospora lactis</name>
    <name type="synonym">Dipodascus geotrichum</name>
    <dbReference type="NCBI Taxonomy" id="1173061"/>
    <lineage>
        <taxon>Eukaryota</taxon>
        <taxon>Fungi</taxon>
        <taxon>Dikarya</taxon>
        <taxon>Ascomycota</taxon>
        <taxon>Saccharomycotina</taxon>
        <taxon>Dipodascomycetes</taxon>
        <taxon>Dipodascales</taxon>
        <taxon>Dipodascaceae</taxon>
        <taxon>Geotrichum</taxon>
    </lineage>
</organism>
<evidence type="ECO:0000313" key="11">
    <source>
        <dbReference type="Proteomes" id="UP000242525"/>
    </source>
</evidence>
<evidence type="ECO:0000256" key="4">
    <source>
        <dbReference type="ARBA" id="ARBA00022989"/>
    </source>
</evidence>
<dbReference type="PROSITE" id="PS51328">
    <property type="entry name" value="L_LECTIN_LIKE"/>
    <property type="match status" value="1"/>
</dbReference>
<reference evidence="10" key="1">
    <citation type="submission" date="2014-03" db="EMBL/GenBank/DDBJ databases">
        <authorList>
            <person name="Casaregola S."/>
        </authorList>
    </citation>
    <scope>NUCLEOTIDE SEQUENCE [LARGE SCALE GENOMIC DNA]</scope>
    <source>
        <strain evidence="10">CLIB 918</strain>
    </source>
</reference>
<proteinExistence type="predicted"/>
<keyword evidence="5 7" id="KW-0472">Membrane</keyword>
<sequence length="435" mass="47488">MKCLTILTTSLCAITTALAKPIQPEYTHSIPEVLSEGESIPNWQLQGSAKVYSDRLTLTDLGKQKQWGSAWSTVANDYDKWTLDVDLRVAGPITPGGGLALWYTTKIGATGPVYGANDKWDGLGIFIDSVGSDPDSDTGSLRAYLNDQSLEYSKLGNPVEKAFSTCAIKYRNTGYMNTLKISYQPGFFRIKINDVVCFQTDKITLPKGGYFGVTASNTEMADSFIIGRVQVYADIVPPIAEESQSQGQTQADAPLQQQQQVIEPRSVDGEDNTLSTILQRLDSLSGAGNTQGGDSSAIGVIRAELKVLQDAHEKSQANIEKTIAGLERTVKSLIELQRRALEHGSAVSSSDHTQKAKLDQEMKKLQTRVEEINNAVKQHGESLIQSIPGTISNAISTDGPSLWFIFFLFLGVQVLVLFGSVVYKARKGKYHDKIL</sequence>
<protein>
    <submittedName>
        <fullName evidence="10">Similar to Saccharomyces cerevisiae YFL048C EMP47 Integral membrane component of endoplasmic reticulum-derived COPII-coated vesicles</fullName>
    </submittedName>
</protein>
<dbReference type="SUPFAM" id="SSF49899">
    <property type="entry name" value="Concanavalin A-like lectins/glucanases"/>
    <property type="match status" value="1"/>
</dbReference>
<evidence type="ECO:0000256" key="2">
    <source>
        <dbReference type="ARBA" id="ARBA00022692"/>
    </source>
</evidence>
<dbReference type="Pfam" id="PF03388">
    <property type="entry name" value="Lectin_leg-like"/>
    <property type="match status" value="1"/>
</dbReference>
<dbReference type="EMBL" id="CCBN010000006">
    <property type="protein sequence ID" value="CDO53994.1"/>
    <property type="molecule type" value="Genomic_DNA"/>
</dbReference>
<feature type="chain" id="PRO_5005325802" evidence="8">
    <location>
        <begin position="20"/>
        <end position="435"/>
    </location>
</feature>
<evidence type="ECO:0000259" key="9">
    <source>
        <dbReference type="PROSITE" id="PS51328"/>
    </source>
</evidence>
<dbReference type="GO" id="GO:0006888">
    <property type="term" value="P:endoplasmic reticulum to Golgi vesicle-mediated transport"/>
    <property type="evidence" value="ECO:0007669"/>
    <property type="project" value="TreeGrafter"/>
</dbReference>
<gene>
    <name evidence="10" type="ORF">BN980_GECA06s03101g</name>
</gene>